<feature type="transmembrane region" description="Helical" evidence="8">
    <location>
        <begin position="99"/>
        <end position="116"/>
    </location>
</feature>
<comment type="caution">
    <text evidence="9">The sequence shown here is derived from an EMBL/GenBank/DDBJ whole genome shotgun (WGS) entry which is preliminary data.</text>
</comment>
<evidence type="ECO:0000256" key="5">
    <source>
        <dbReference type="ARBA" id="ARBA00022989"/>
    </source>
</evidence>
<evidence type="ECO:0000256" key="1">
    <source>
        <dbReference type="ARBA" id="ARBA00004141"/>
    </source>
</evidence>
<keyword evidence="5 8" id="KW-1133">Transmembrane helix</keyword>
<keyword evidence="3 8" id="KW-0812">Transmembrane</keyword>
<dbReference type="PANTHER" id="PTHR31942">
    <property type="entry name" value="MLO-LIKE PROTEIN 1"/>
    <property type="match status" value="1"/>
</dbReference>
<keyword evidence="4" id="KW-0611">Plant defense</keyword>
<dbReference type="Pfam" id="PF03094">
    <property type="entry name" value="Mlo"/>
    <property type="match status" value="1"/>
</dbReference>
<evidence type="ECO:0000256" key="6">
    <source>
        <dbReference type="ARBA" id="ARBA00023136"/>
    </source>
</evidence>
<evidence type="ECO:0000256" key="4">
    <source>
        <dbReference type="ARBA" id="ARBA00022821"/>
    </source>
</evidence>
<dbReference type="EMBL" id="JAUIZM010000010">
    <property type="protein sequence ID" value="KAK1359736.1"/>
    <property type="molecule type" value="Genomic_DNA"/>
</dbReference>
<reference evidence="9" key="1">
    <citation type="submission" date="2023-02" db="EMBL/GenBank/DDBJ databases">
        <title>Genome of toxic invasive species Heracleum sosnowskyi carries increased number of genes despite the absence of recent whole-genome duplications.</title>
        <authorList>
            <person name="Schelkunov M."/>
            <person name="Shtratnikova V."/>
            <person name="Makarenko M."/>
            <person name="Klepikova A."/>
            <person name="Omelchenko D."/>
            <person name="Novikova G."/>
            <person name="Obukhova E."/>
            <person name="Bogdanov V."/>
            <person name="Penin A."/>
            <person name="Logacheva M."/>
        </authorList>
    </citation>
    <scope>NUCLEOTIDE SEQUENCE</scope>
    <source>
        <strain evidence="9">Hsosn_3</strain>
        <tissue evidence="9">Leaf</tissue>
    </source>
</reference>
<evidence type="ECO:0000256" key="2">
    <source>
        <dbReference type="ARBA" id="ARBA00006574"/>
    </source>
</evidence>
<protein>
    <submittedName>
        <fullName evidence="9">Uncharacterized protein</fullName>
    </submittedName>
</protein>
<evidence type="ECO:0000313" key="10">
    <source>
        <dbReference type="Proteomes" id="UP001237642"/>
    </source>
</evidence>
<evidence type="ECO:0000256" key="7">
    <source>
        <dbReference type="ARBA" id="ARBA00023265"/>
    </source>
</evidence>
<dbReference type="GO" id="GO:0016020">
    <property type="term" value="C:membrane"/>
    <property type="evidence" value="ECO:0007669"/>
    <property type="project" value="UniProtKB-SubCell"/>
</dbReference>
<evidence type="ECO:0000256" key="3">
    <source>
        <dbReference type="ARBA" id="ARBA00022692"/>
    </source>
</evidence>
<proteinExistence type="inferred from homology"/>
<comment type="subcellular location">
    <subcellularLocation>
        <location evidence="1">Membrane</location>
        <topology evidence="1">Multi-pass membrane protein</topology>
    </subcellularLocation>
</comment>
<sequence length="118" mass="13092">MINACNEFYCDAFSPNKPYKPKMWTEAWSGCFKKASNVQDGGSWVSSGGVNLESGGNADVAVTKVDYMTMRHGFINAHFGPNSKFNFHKYIKRSMEDDFMVVVGIGLLISSSIQTLPH</sequence>
<dbReference type="GO" id="GO:0006952">
    <property type="term" value="P:defense response"/>
    <property type="evidence" value="ECO:0007669"/>
    <property type="project" value="UniProtKB-KW"/>
</dbReference>
<evidence type="ECO:0000313" key="9">
    <source>
        <dbReference type="EMBL" id="KAK1359736.1"/>
    </source>
</evidence>
<dbReference type="AlphaFoldDB" id="A0AAD8H3D1"/>
<accession>A0AAD8H3D1</accession>
<keyword evidence="10" id="KW-1185">Reference proteome</keyword>
<dbReference type="PANTHER" id="PTHR31942:SF82">
    <property type="entry name" value="MLO PROTEIN HOMOLOG 1"/>
    <property type="match status" value="1"/>
</dbReference>
<gene>
    <name evidence="9" type="ORF">POM88_044210</name>
</gene>
<keyword evidence="7" id="KW-0568">Pathogenesis-related protein</keyword>
<organism evidence="9 10">
    <name type="scientific">Heracleum sosnowskyi</name>
    <dbReference type="NCBI Taxonomy" id="360622"/>
    <lineage>
        <taxon>Eukaryota</taxon>
        <taxon>Viridiplantae</taxon>
        <taxon>Streptophyta</taxon>
        <taxon>Embryophyta</taxon>
        <taxon>Tracheophyta</taxon>
        <taxon>Spermatophyta</taxon>
        <taxon>Magnoliopsida</taxon>
        <taxon>eudicotyledons</taxon>
        <taxon>Gunneridae</taxon>
        <taxon>Pentapetalae</taxon>
        <taxon>asterids</taxon>
        <taxon>campanulids</taxon>
        <taxon>Apiales</taxon>
        <taxon>Apiaceae</taxon>
        <taxon>Apioideae</taxon>
        <taxon>apioid superclade</taxon>
        <taxon>Tordylieae</taxon>
        <taxon>Tordyliinae</taxon>
        <taxon>Heracleum</taxon>
    </lineage>
</organism>
<name>A0AAD8H3D1_9APIA</name>
<reference evidence="9" key="2">
    <citation type="submission" date="2023-05" db="EMBL/GenBank/DDBJ databases">
        <authorList>
            <person name="Schelkunov M.I."/>
        </authorList>
    </citation>
    <scope>NUCLEOTIDE SEQUENCE</scope>
    <source>
        <strain evidence="9">Hsosn_3</strain>
        <tissue evidence="9">Leaf</tissue>
    </source>
</reference>
<dbReference type="InterPro" id="IPR004326">
    <property type="entry name" value="Mlo"/>
</dbReference>
<keyword evidence="6 8" id="KW-0472">Membrane</keyword>
<evidence type="ECO:0000256" key="8">
    <source>
        <dbReference type="SAM" id="Phobius"/>
    </source>
</evidence>
<dbReference type="Proteomes" id="UP001237642">
    <property type="component" value="Unassembled WGS sequence"/>
</dbReference>
<comment type="similarity">
    <text evidence="2">Belongs to the MLO family.</text>
</comment>